<name>A0ACB6ZUT4_THEGA</name>
<gene>
    <name evidence="1" type="ORF">BDM02DRAFT_3107891</name>
</gene>
<accession>A0ACB6ZUT4</accession>
<evidence type="ECO:0000313" key="1">
    <source>
        <dbReference type="EMBL" id="KAF9653309.1"/>
    </source>
</evidence>
<sequence>MDVDKEDNFVAKMNEIVASTRRKGRTDFQVKKNAIFKRAREHNGQISREILASVHDARAILEETTAGNGQDSSMEDLISMFSRRDNAMDSLIEEFGVMSAEVSPMRSTVINSASSTLQEQQDFYEESRRKIVRGAKVYVEAGIERQRLATDASELIRHYNALLRPTTPK</sequence>
<dbReference type="EMBL" id="MU117964">
    <property type="protein sequence ID" value="KAF9653309.1"/>
    <property type="molecule type" value="Genomic_DNA"/>
</dbReference>
<proteinExistence type="predicted"/>
<organism evidence="1 2">
    <name type="scientific">Thelephora ganbajun</name>
    <name type="common">Ganba fungus</name>
    <dbReference type="NCBI Taxonomy" id="370292"/>
    <lineage>
        <taxon>Eukaryota</taxon>
        <taxon>Fungi</taxon>
        <taxon>Dikarya</taxon>
        <taxon>Basidiomycota</taxon>
        <taxon>Agaricomycotina</taxon>
        <taxon>Agaricomycetes</taxon>
        <taxon>Thelephorales</taxon>
        <taxon>Thelephoraceae</taxon>
        <taxon>Thelephora</taxon>
    </lineage>
</organism>
<reference evidence="1" key="2">
    <citation type="journal article" date="2020" name="Nat. Commun.">
        <title>Large-scale genome sequencing of mycorrhizal fungi provides insights into the early evolution of symbiotic traits.</title>
        <authorList>
            <person name="Miyauchi S."/>
            <person name="Kiss E."/>
            <person name="Kuo A."/>
            <person name="Drula E."/>
            <person name="Kohler A."/>
            <person name="Sanchez-Garcia M."/>
            <person name="Morin E."/>
            <person name="Andreopoulos B."/>
            <person name="Barry K.W."/>
            <person name="Bonito G."/>
            <person name="Buee M."/>
            <person name="Carver A."/>
            <person name="Chen C."/>
            <person name="Cichocki N."/>
            <person name="Clum A."/>
            <person name="Culley D."/>
            <person name="Crous P.W."/>
            <person name="Fauchery L."/>
            <person name="Girlanda M."/>
            <person name="Hayes R.D."/>
            <person name="Keri Z."/>
            <person name="LaButti K."/>
            <person name="Lipzen A."/>
            <person name="Lombard V."/>
            <person name="Magnuson J."/>
            <person name="Maillard F."/>
            <person name="Murat C."/>
            <person name="Nolan M."/>
            <person name="Ohm R.A."/>
            <person name="Pangilinan J."/>
            <person name="Pereira M.F."/>
            <person name="Perotto S."/>
            <person name="Peter M."/>
            <person name="Pfister S."/>
            <person name="Riley R."/>
            <person name="Sitrit Y."/>
            <person name="Stielow J.B."/>
            <person name="Szollosi G."/>
            <person name="Zifcakova L."/>
            <person name="Stursova M."/>
            <person name="Spatafora J.W."/>
            <person name="Tedersoo L."/>
            <person name="Vaario L.M."/>
            <person name="Yamada A."/>
            <person name="Yan M."/>
            <person name="Wang P."/>
            <person name="Xu J."/>
            <person name="Bruns T."/>
            <person name="Baldrian P."/>
            <person name="Vilgalys R."/>
            <person name="Dunand C."/>
            <person name="Henrissat B."/>
            <person name="Grigoriev I.V."/>
            <person name="Hibbett D."/>
            <person name="Nagy L.G."/>
            <person name="Martin F.M."/>
        </authorList>
    </citation>
    <scope>NUCLEOTIDE SEQUENCE</scope>
    <source>
        <strain evidence="1">P2</strain>
    </source>
</reference>
<reference evidence="1" key="1">
    <citation type="submission" date="2019-10" db="EMBL/GenBank/DDBJ databases">
        <authorList>
            <consortium name="DOE Joint Genome Institute"/>
            <person name="Kuo A."/>
            <person name="Miyauchi S."/>
            <person name="Kiss E."/>
            <person name="Drula E."/>
            <person name="Kohler A."/>
            <person name="Sanchez-Garcia M."/>
            <person name="Andreopoulos B."/>
            <person name="Barry K.W."/>
            <person name="Bonito G."/>
            <person name="Buee M."/>
            <person name="Carver A."/>
            <person name="Chen C."/>
            <person name="Cichocki N."/>
            <person name="Clum A."/>
            <person name="Culley D."/>
            <person name="Crous P.W."/>
            <person name="Fauchery L."/>
            <person name="Girlanda M."/>
            <person name="Hayes R."/>
            <person name="Keri Z."/>
            <person name="Labutti K."/>
            <person name="Lipzen A."/>
            <person name="Lombard V."/>
            <person name="Magnuson J."/>
            <person name="Maillard F."/>
            <person name="Morin E."/>
            <person name="Murat C."/>
            <person name="Nolan M."/>
            <person name="Ohm R."/>
            <person name="Pangilinan J."/>
            <person name="Pereira M."/>
            <person name="Perotto S."/>
            <person name="Peter M."/>
            <person name="Riley R."/>
            <person name="Sitrit Y."/>
            <person name="Stielow B."/>
            <person name="Szollosi G."/>
            <person name="Zifcakova L."/>
            <person name="Stursova M."/>
            <person name="Spatafora J.W."/>
            <person name="Tedersoo L."/>
            <person name="Vaario L.-M."/>
            <person name="Yamada A."/>
            <person name="Yan M."/>
            <person name="Wang P."/>
            <person name="Xu J."/>
            <person name="Bruns T."/>
            <person name="Baldrian P."/>
            <person name="Vilgalys R."/>
            <person name="Henrissat B."/>
            <person name="Grigoriev I.V."/>
            <person name="Hibbett D."/>
            <person name="Nagy L.G."/>
            <person name="Martin F.M."/>
        </authorList>
    </citation>
    <scope>NUCLEOTIDE SEQUENCE</scope>
    <source>
        <strain evidence="1">P2</strain>
    </source>
</reference>
<keyword evidence="2" id="KW-1185">Reference proteome</keyword>
<evidence type="ECO:0000313" key="2">
    <source>
        <dbReference type="Proteomes" id="UP000886501"/>
    </source>
</evidence>
<dbReference type="Proteomes" id="UP000886501">
    <property type="component" value="Unassembled WGS sequence"/>
</dbReference>
<protein>
    <submittedName>
        <fullName evidence="1">Uncharacterized protein</fullName>
    </submittedName>
</protein>
<comment type="caution">
    <text evidence="1">The sequence shown here is derived from an EMBL/GenBank/DDBJ whole genome shotgun (WGS) entry which is preliminary data.</text>
</comment>